<dbReference type="InterPro" id="IPR013656">
    <property type="entry name" value="PAS_4"/>
</dbReference>
<feature type="coiled-coil region" evidence="1">
    <location>
        <begin position="241"/>
        <end position="292"/>
    </location>
</feature>
<dbReference type="InterPro" id="IPR000014">
    <property type="entry name" value="PAS"/>
</dbReference>
<dbReference type="NCBIfam" id="TIGR00229">
    <property type="entry name" value="sensory_box"/>
    <property type="match status" value="2"/>
</dbReference>
<dbReference type="PANTHER" id="PTHR44757:SF2">
    <property type="entry name" value="BIOFILM ARCHITECTURE MAINTENANCE PROTEIN MBAA"/>
    <property type="match status" value="1"/>
</dbReference>
<dbReference type="Gene3D" id="3.30.450.20">
    <property type="entry name" value="PAS domain"/>
    <property type="match status" value="2"/>
</dbReference>
<dbReference type="InterPro" id="IPR001610">
    <property type="entry name" value="PAC"/>
</dbReference>
<dbReference type="SMART" id="SM00091">
    <property type="entry name" value="PAS"/>
    <property type="match status" value="2"/>
</dbReference>
<comment type="caution">
    <text evidence="4">The sequence shown here is derived from an EMBL/GenBank/DDBJ whole genome shotgun (WGS) entry which is preliminary data.</text>
</comment>
<protein>
    <recommendedName>
        <fullName evidence="6">PAC domain-containing protein</fullName>
    </recommendedName>
</protein>
<dbReference type="CDD" id="cd00130">
    <property type="entry name" value="PAS"/>
    <property type="match status" value="2"/>
</dbReference>
<dbReference type="PROSITE" id="PS50112">
    <property type="entry name" value="PAS"/>
    <property type="match status" value="1"/>
</dbReference>
<dbReference type="PANTHER" id="PTHR44757">
    <property type="entry name" value="DIGUANYLATE CYCLASE DGCP"/>
    <property type="match status" value="1"/>
</dbReference>
<organism evidence="4 5">
    <name type="scientific">candidate division WOR-1 bacterium RIFOXYC12_FULL_54_18</name>
    <dbReference type="NCBI Taxonomy" id="1802584"/>
    <lineage>
        <taxon>Bacteria</taxon>
        <taxon>Bacillati</taxon>
        <taxon>Saganbacteria</taxon>
    </lineage>
</organism>
<dbReference type="InterPro" id="IPR035965">
    <property type="entry name" value="PAS-like_dom_sf"/>
</dbReference>
<accession>A0A1F4T7Y6</accession>
<evidence type="ECO:0000313" key="4">
    <source>
        <dbReference type="EMBL" id="OGC28677.1"/>
    </source>
</evidence>
<feature type="domain" description="PAS" evidence="2">
    <location>
        <begin position="10"/>
        <end position="66"/>
    </location>
</feature>
<dbReference type="InterPro" id="IPR052155">
    <property type="entry name" value="Biofilm_reg_signaling"/>
</dbReference>
<dbReference type="InterPro" id="IPR000700">
    <property type="entry name" value="PAS-assoc_C"/>
</dbReference>
<proteinExistence type="predicted"/>
<evidence type="ECO:0000259" key="3">
    <source>
        <dbReference type="PROSITE" id="PS50113"/>
    </source>
</evidence>
<dbReference type="SMART" id="SM00086">
    <property type="entry name" value="PAC"/>
    <property type="match status" value="2"/>
</dbReference>
<feature type="domain" description="PAC" evidence="3">
    <location>
        <begin position="81"/>
        <end position="133"/>
    </location>
</feature>
<gene>
    <name evidence="4" type="ORF">A3K49_06955</name>
</gene>
<reference evidence="4 5" key="1">
    <citation type="journal article" date="2016" name="Nat. Commun.">
        <title>Thousands of microbial genomes shed light on interconnected biogeochemical processes in an aquifer system.</title>
        <authorList>
            <person name="Anantharaman K."/>
            <person name="Brown C.T."/>
            <person name="Hug L.A."/>
            <person name="Sharon I."/>
            <person name="Castelle C.J."/>
            <person name="Probst A.J."/>
            <person name="Thomas B.C."/>
            <person name="Singh A."/>
            <person name="Wilkins M.J."/>
            <person name="Karaoz U."/>
            <person name="Brodie E.L."/>
            <person name="Williams K.H."/>
            <person name="Hubbard S.S."/>
            <person name="Banfield J.F."/>
        </authorList>
    </citation>
    <scope>NUCLEOTIDE SEQUENCE [LARGE SCALE GENOMIC DNA]</scope>
</reference>
<dbReference type="Pfam" id="PF13426">
    <property type="entry name" value="PAS_9"/>
    <property type="match status" value="1"/>
</dbReference>
<dbReference type="SUPFAM" id="SSF55785">
    <property type="entry name" value="PYP-like sensor domain (PAS domain)"/>
    <property type="match status" value="2"/>
</dbReference>
<keyword evidence="1" id="KW-0175">Coiled coil</keyword>
<evidence type="ECO:0000259" key="2">
    <source>
        <dbReference type="PROSITE" id="PS50112"/>
    </source>
</evidence>
<sequence>MTDSEELLLISDYLEDMWEFLPIPIVNVSMVGIITDTDRATANVFGWSKDEIIGRRFDDFFNDKDQAGAILRETIGIGSVGNRELTAKNKDGAVFPTLVNSLLRKDENGEIVGLLVSLVDMTETKKAAEKLAKLEERYRNTLDSMLEGFQIIGYDWRYLYVNDVCAKQGKRKKEELLGHSLIEIYPGIEKTEMFTRLKRCMEQRLPHRMETEFIFPDGSRGWFELNIQPMADGIFVVSQDISERRRAATELEKKVKELEEFHSLAVGRELRMIELEKEINKLLAELGRSQKYSTS</sequence>
<evidence type="ECO:0000313" key="5">
    <source>
        <dbReference type="Proteomes" id="UP000178602"/>
    </source>
</evidence>
<dbReference type="EMBL" id="MEUG01000001">
    <property type="protein sequence ID" value="OGC28677.1"/>
    <property type="molecule type" value="Genomic_DNA"/>
</dbReference>
<dbReference type="Pfam" id="PF08448">
    <property type="entry name" value="PAS_4"/>
    <property type="match status" value="1"/>
</dbReference>
<dbReference type="Proteomes" id="UP000178602">
    <property type="component" value="Unassembled WGS sequence"/>
</dbReference>
<evidence type="ECO:0000256" key="1">
    <source>
        <dbReference type="SAM" id="Coils"/>
    </source>
</evidence>
<dbReference type="PROSITE" id="PS50113">
    <property type="entry name" value="PAC"/>
    <property type="match status" value="1"/>
</dbReference>
<dbReference type="AlphaFoldDB" id="A0A1F4T7Y6"/>
<evidence type="ECO:0008006" key="6">
    <source>
        <dbReference type="Google" id="ProtNLM"/>
    </source>
</evidence>
<name>A0A1F4T7Y6_UNCSA</name>